<organism evidence="7 8">
    <name type="scientific">Segatella baroniae F0067</name>
    <dbReference type="NCBI Taxonomy" id="1115809"/>
    <lineage>
        <taxon>Bacteria</taxon>
        <taxon>Pseudomonadati</taxon>
        <taxon>Bacteroidota</taxon>
        <taxon>Bacteroidia</taxon>
        <taxon>Bacteroidales</taxon>
        <taxon>Prevotellaceae</taxon>
        <taxon>Segatella</taxon>
    </lineage>
</organism>
<feature type="transmembrane region" description="Helical" evidence="6">
    <location>
        <begin position="332"/>
        <end position="353"/>
    </location>
</feature>
<proteinExistence type="predicted"/>
<evidence type="ECO:0000256" key="5">
    <source>
        <dbReference type="ARBA" id="ARBA00023136"/>
    </source>
</evidence>
<comment type="subcellular location">
    <subcellularLocation>
        <location evidence="1">Cell membrane</location>
        <topology evidence="1">Multi-pass membrane protein</topology>
    </subcellularLocation>
</comment>
<evidence type="ECO:0000256" key="3">
    <source>
        <dbReference type="ARBA" id="ARBA00022692"/>
    </source>
</evidence>
<name>U2P3Q5_9BACT</name>
<reference evidence="7 8" key="1">
    <citation type="submission" date="2013-08" db="EMBL/GenBank/DDBJ databases">
        <authorList>
            <person name="Durkin A.S."/>
            <person name="Haft D.R."/>
            <person name="McCorrison J."/>
            <person name="Torralba M."/>
            <person name="Gillis M."/>
            <person name="Haft D.H."/>
            <person name="Methe B."/>
            <person name="Sutton G."/>
            <person name="Nelson K.E."/>
        </authorList>
    </citation>
    <scope>NUCLEOTIDE SEQUENCE [LARGE SCALE GENOMIC DNA]</scope>
    <source>
        <strain evidence="7 8">F0067</strain>
    </source>
</reference>
<dbReference type="PANTHER" id="PTHR30250">
    <property type="entry name" value="PST FAMILY PREDICTED COLANIC ACID TRANSPORTER"/>
    <property type="match status" value="1"/>
</dbReference>
<dbReference type="Proteomes" id="UP000016648">
    <property type="component" value="Unassembled WGS sequence"/>
</dbReference>
<evidence type="ECO:0000256" key="4">
    <source>
        <dbReference type="ARBA" id="ARBA00022989"/>
    </source>
</evidence>
<dbReference type="Pfam" id="PF13440">
    <property type="entry name" value="Polysacc_synt_3"/>
    <property type="match status" value="1"/>
</dbReference>
<accession>U2P3Q5</accession>
<feature type="transmembrane region" description="Helical" evidence="6">
    <location>
        <begin position="7"/>
        <end position="26"/>
    </location>
</feature>
<feature type="transmembrane region" description="Helical" evidence="6">
    <location>
        <begin position="365"/>
        <end position="387"/>
    </location>
</feature>
<feature type="transmembrane region" description="Helical" evidence="6">
    <location>
        <begin position="255"/>
        <end position="274"/>
    </location>
</feature>
<evidence type="ECO:0000256" key="6">
    <source>
        <dbReference type="SAM" id="Phobius"/>
    </source>
</evidence>
<keyword evidence="2" id="KW-1003">Cell membrane</keyword>
<feature type="transmembrane region" description="Helical" evidence="6">
    <location>
        <begin position="152"/>
        <end position="172"/>
    </location>
</feature>
<dbReference type="EMBL" id="AWEY01000039">
    <property type="protein sequence ID" value="ERK38324.1"/>
    <property type="molecule type" value="Genomic_DNA"/>
</dbReference>
<dbReference type="AlphaFoldDB" id="U2P3Q5"/>
<dbReference type="GO" id="GO:0005886">
    <property type="term" value="C:plasma membrane"/>
    <property type="evidence" value="ECO:0007669"/>
    <property type="project" value="UniProtKB-SubCell"/>
</dbReference>
<gene>
    <name evidence="7" type="ORF">HMPREF9135_0960</name>
</gene>
<keyword evidence="3 6" id="KW-0812">Transmembrane</keyword>
<keyword evidence="5 6" id="KW-0472">Membrane</keyword>
<dbReference type="InterPro" id="IPR050833">
    <property type="entry name" value="Poly_Biosynth_Transport"/>
</dbReference>
<dbReference type="RefSeq" id="WP_021590586.1">
    <property type="nucleotide sequence ID" value="NZ_AWEY01000039.1"/>
</dbReference>
<comment type="caution">
    <text evidence="7">The sequence shown here is derived from an EMBL/GenBank/DDBJ whole genome shotgun (WGS) entry which is preliminary data.</text>
</comment>
<keyword evidence="8" id="KW-1185">Reference proteome</keyword>
<evidence type="ECO:0000313" key="8">
    <source>
        <dbReference type="Proteomes" id="UP000016648"/>
    </source>
</evidence>
<feature type="transmembrane region" description="Helical" evidence="6">
    <location>
        <begin position="424"/>
        <end position="442"/>
    </location>
</feature>
<feature type="transmembrane region" description="Helical" evidence="6">
    <location>
        <begin position="393"/>
        <end position="412"/>
    </location>
</feature>
<evidence type="ECO:0000256" key="1">
    <source>
        <dbReference type="ARBA" id="ARBA00004651"/>
    </source>
</evidence>
<feature type="transmembrane region" description="Helical" evidence="6">
    <location>
        <begin position="178"/>
        <end position="199"/>
    </location>
</feature>
<evidence type="ECO:0000313" key="7">
    <source>
        <dbReference type="EMBL" id="ERK38324.1"/>
    </source>
</evidence>
<feature type="transmembrane region" description="Helical" evidence="6">
    <location>
        <begin position="121"/>
        <end position="143"/>
    </location>
</feature>
<dbReference type="PATRIC" id="fig|1115809.3.peg.2395"/>
<feature type="transmembrane region" description="Helical" evidence="6">
    <location>
        <begin position="305"/>
        <end position="326"/>
    </location>
</feature>
<sequence length="485" mass="51932">MQGDYRHILKYIGVFGGVQGLTLLLGVVKNKLVAVLIGPAGVGLLSLFNSIVRLMSDTTGLGISVSGTRMIAGCLSEDERRDAVRLVRQYALVAAGGGLVVTASLAYPLSRWLFGDGEHMLGLLLIAPVVALTILAGGELCVLKGLGRLRQLALVSALSILVVLLLTIPLYLLLGIDAIVPSLLVAAVVNYGMVVACSARAVPLDWSVELSCLWKNRRLLRIGMAFVVASVFGSGVDLLVRYYINSMGGTSVLGIYNAGYMMCMSYAGAFFASMETDYYPRLSRVDKLGDGLNEVVNRQIEATTLMVSPLLLLFILGSPILIPLLYSGKFAAAIPIVRWGMLAMYIRCLTLAIEYIALSRNKTGSYVLTEAVSYGAQLASLIAGYAAGGIQGAGVGMLVAGGVELIFVLLYGKVYYKYQLKGRTCLVFITSFALATAAVWVSTCADGLWLWLLGGGVLLVNVAYSIVTFTFLVAREKEDSRQREE</sequence>
<evidence type="ECO:0000256" key="2">
    <source>
        <dbReference type="ARBA" id="ARBA00022475"/>
    </source>
</evidence>
<keyword evidence="4 6" id="KW-1133">Transmembrane helix</keyword>
<feature type="transmembrane region" description="Helical" evidence="6">
    <location>
        <begin position="219"/>
        <end position="243"/>
    </location>
</feature>
<protein>
    <submittedName>
        <fullName evidence="7">Polysaccharide biosynthesis protein</fullName>
    </submittedName>
</protein>
<dbReference type="PANTHER" id="PTHR30250:SF11">
    <property type="entry name" value="O-ANTIGEN TRANSPORTER-RELATED"/>
    <property type="match status" value="1"/>
</dbReference>
<feature type="transmembrane region" description="Helical" evidence="6">
    <location>
        <begin position="448"/>
        <end position="474"/>
    </location>
</feature>
<feature type="transmembrane region" description="Helical" evidence="6">
    <location>
        <begin position="32"/>
        <end position="52"/>
    </location>
</feature>
<feature type="transmembrane region" description="Helical" evidence="6">
    <location>
        <begin position="90"/>
        <end position="109"/>
    </location>
</feature>